<organism evidence="1">
    <name type="scientific">Arundo donax</name>
    <name type="common">Giant reed</name>
    <name type="synonym">Donax arundinaceus</name>
    <dbReference type="NCBI Taxonomy" id="35708"/>
    <lineage>
        <taxon>Eukaryota</taxon>
        <taxon>Viridiplantae</taxon>
        <taxon>Streptophyta</taxon>
        <taxon>Embryophyta</taxon>
        <taxon>Tracheophyta</taxon>
        <taxon>Spermatophyta</taxon>
        <taxon>Magnoliopsida</taxon>
        <taxon>Liliopsida</taxon>
        <taxon>Poales</taxon>
        <taxon>Poaceae</taxon>
        <taxon>PACMAD clade</taxon>
        <taxon>Arundinoideae</taxon>
        <taxon>Arundineae</taxon>
        <taxon>Arundo</taxon>
    </lineage>
</organism>
<protein>
    <submittedName>
        <fullName evidence="1">Uncharacterized protein</fullName>
    </submittedName>
</protein>
<evidence type="ECO:0000313" key="1">
    <source>
        <dbReference type="EMBL" id="JAE11480.1"/>
    </source>
</evidence>
<name>A0A0A9FEK6_ARUDO</name>
<reference evidence="1" key="2">
    <citation type="journal article" date="2015" name="Data Brief">
        <title>Shoot transcriptome of the giant reed, Arundo donax.</title>
        <authorList>
            <person name="Barrero R.A."/>
            <person name="Guerrero F.D."/>
            <person name="Moolhuijzen P."/>
            <person name="Goolsby J.A."/>
            <person name="Tidwell J."/>
            <person name="Bellgard S.E."/>
            <person name="Bellgard M.I."/>
        </authorList>
    </citation>
    <scope>NUCLEOTIDE SEQUENCE</scope>
    <source>
        <tissue evidence="1">Shoot tissue taken approximately 20 cm above the soil surface</tissue>
    </source>
</reference>
<reference evidence="1" key="1">
    <citation type="submission" date="2014-09" db="EMBL/GenBank/DDBJ databases">
        <authorList>
            <person name="Magalhaes I.L.F."/>
            <person name="Oliveira U."/>
            <person name="Santos F.R."/>
            <person name="Vidigal T.H.D.A."/>
            <person name="Brescovit A.D."/>
            <person name="Santos A.J."/>
        </authorList>
    </citation>
    <scope>NUCLEOTIDE SEQUENCE</scope>
    <source>
        <tissue evidence="1">Shoot tissue taken approximately 20 cm above the soil surface</tissue>
    </source>
</reference>
<dbReference type="EMBL" id="GBRH01186416">
    <property type="protein sequence ID" value="JAE11480.1"/>
    <property type="molecule type" value="Transcribed_RNA"/>
</dbReference>
<dbReference type="AlphaFoldDB" id="A0A0A9FEK6"/>
<accession>A0A0A9FEK6</accession>
<proteinExistence type="predicted"/>
<sequence>MPVEWATLSHFVSMFQFKFNAQKCTSKSFLTINLLYISKSYQNSTNVVIALLTELASYLATNSSYTLSFII</sequence>